<reference evidence="1 2" key="2">
    <citation type="submission" date="2018-11" db="EMBL/GenBank/DDBJ databases">
        <authorList>
            <consortium name="Pathogen Informatics"/>
        </authorList>
    </citation>
    <scope>NUCLEOTIDE SEQUENCE [LARGE SCALE GENOMIC DNA]</scope>
    <source>
        <strain evidence="1 2">MHpl1</strain>
    </source>
</reference>
<sequence length="137" mass="15557">MTTHRPDNIRIHKYYSIVLCACLCRISEASEADVLAALKAQQIPEEAQTLSGEPLVEYLNKNQNLFEESHPPLILLTRAAITPVSHGYKHKLMDLKFIGQKRNIVVEDEKDFGDDIPERLQISSPIQDNELFSLLKS</sequence>
<dbReference type="EMBL" id="UZAF01018611">
    <property type="protein sequence ID" value="VDO53225.1"/>
    <property type="molecule type" value="Genomic_DNA"/>
</dbReference>
<dbReference type="AlphaFoldDB" id="A0A0N4WSP0"/>
<dbReference type="OrthoDB" id="5869113at2759"/>
<evidence type="ECO:0000313" key="2">
    <source>
        <dbReference type="Proteomes" id="UP000268014"/>
    </source>
</evidence>
<proteinExistence type="predicted"/>
<dbReference type="WBParaSite" id="HPLM_0001456401-mRNA-1">
    <property type="protein sequence ID" value="HPLM_0001456401-mRNA-1"/>
    <property type="gene ID" value="HPLM_0001456401"/>
</dbReference>
<protein>
    <submittedName>
        <fullName evidence="1 3">Uncharacterized protein</fullName>
    </submittedName>
</protein>
<reference evidence="3" key="1">
    <citation type="submission" date="2017-02" db="UniProtKB">
        <authorList>
            <consortium name="WormBaseParasite"/>
        </authorList>
    </citation>
    <scope>IDENTIFICATION</scope>
</reference>
<evidence type="ECO:0000313" key="1">
    <source>
        <dbReference type="EMBL" id="VDO53225.1"/>
    </source>
</evidence>
<name>A0A0N4WSP0_HAEPC</name>
<organism evidence="3">
    <name type="scientific">Haemonchus placei</name>
    <name type="common">Barber's pole worm</name>
    <dbReference type="NCBI Taxonomy" id="6290"/>
    <lineage>
        <taxon>Eukaryota</taxon>
        <taxon>Metazoa</taxon>
        <taxon>Ecdysozoa</taxon>
        <taxon>Nematoda</taxon>
        <taxon>Chromadorea</taxon>
        <taxon>Rhabditida</taxon>
        <taxon>Rhabditina</taxon>
        <taxon>Rhabditomorpha</taxon>
        <taxon>Strongyloidea</taxon>
        <taxon>Trichostrongylidae</taxon>
        <taxon>Haemonchus</taxon>
    </lineage>
</organism>
<gene>
    <name evidence="1" type="ORF">HPLM_LOCUS14556</name>
</gene>
<keyword evidence="2" id="KW-1185">Reference proteome</keyword>
<evidence type="ECO:0000313" key="3">
    <source>
        <dbReference type="WBParaSite" id="HPLM_0001456401-mRNA-1"/>
    </source>
</evidence>
<dbReference type="Proteomes" id="UP000268014">
    <property type="component" value="Unassembled WGS sequence"/>
</dbReference>
<accession>A0A0N4WSP0</accession>